<reference evidence="2 3" key="1">
    <citation type="submission" date="2024-10" db="EMBL/GenBank/DDBJ databases">
        <authorList>
            <person name="Deangelis K."/>
            <person name="Huntemann M."/>
            <person name="Clum A."/>
            <person name="Wang J."/>
            <person name="Palaniappan K."/>
            <person name="Ritter S."/>
            <person name="Chen I.-M."/>
            <person name="Stamatis D."/>
            <person name="Reddy T."/>
            <person name="O'Malley R."/>
            <person name="Daum C."/>
            <person name="Ng V."/>
            <person name="Ivanova N."/>
            <person name="Kyrpides N."/>
            <person name="Woyke T."/>
        </authorList>
    </citation>
    <scope>NUCLEOTIDE SEQUENCE [LARGE SCALE GENOMIC DNA]</scope>
    <source>
        <strain evidence="2 3">GAS97</strain>
    </source>
</reference>
<evidence type="ECO:0000313" key="3">
    <source>
        <dbReference type="Proteomes" id="UP001620514"/>
    </source>
</evidence>
<dbReference type="Gene3D" id="1.20.5.170">
    <property type="match status" value="1"/>
</dbReference>
<accession>A0ABW8MYQ8</accession>
<comment type="caution">
    <text evidence="2">The sequence shown here is derived from an EMBL/GenBank/DDBJ whole genome shotgun (WGS) entry which is preliminary data.</text>
</comment>
<sequence length="285" mass="31186">MARTPLSWSNAQMRLIVTGIEQCNRAFPTDNARFLDGVIDEIRAVTGRLYGAKTYARLIDAVPASMTVTRRPSVTTIQKAVERAQALAPAPLPTDESASAAPAFDVHTLRRAVEPVVRDALGPVHELLAQLVATRSSSDNEVGALSAGDQTLHARLTQTALEDAHARVRRIEEDNGRLRRDLGQAEARASIAETRIAQLLEELHTAIAESANGARALGKVAEQLRGTEQFLKLQNDSVRLQATSEADALRRHVKQLQERVDHLILDNDQYRRALTKHPGRSGQPG</sequence>
<evidence type="ECO:0008006" key="4">
    <source>
        <dbReference type="Google" id="ProtNLM"/>
    </source>
</evidence>
<dbReference type="Proteomes" id="UP001620514">
    <property type="component" value="Unassembled WGS sequence"/>
</dbReference>
<reference evidence="2 3" key="2">
    <citation type="submission" date="2024-11" db="EMBL/GenBank/DDBJ databases">
        <title>Using genomics to understand microbial adaptation to soil warming.</title>
        <authorList>
            <person name="Deangelis K.M. PhD."/>
        </authorList>
    </citation>
    <scope>NUCLEOTIDE SEQUENCE [LARGE SCALE GENOMIC DNA]</scope>
    <source>
        <strain evidence="2 3">GAS97</strain>
    </source>
</reference>
<name>A0ABW8MYQ8_9BURK</name>
<proteinExistence type="predicted"/>
<organism evidence="2 3">
    <name type="scientific">Caballeronia udeis</name>
    <dbReference type="NCBI Taxonomy" id="1232866"/>
    <lineage>
        <taxon>Bacteria</taxon>
        <taxon>Pseudomonadati</taxon>
        <taxon>Pseudomonadota</taxon>
        <taxon>Betaproteobacteria</taxon>
        <taxon>Burkholderiales</taxon>
        <taxon>Burkholderiaceae</taxon>
        <taxon>Caballeronia</taxon>
    </lineage>
</organism>
<dbReference type="EMBL" id="JBIYDN010000052">
    <property type="protein sequence ID" value="MFK4448502.1"/>
    <property type="molecule type" value="Genomic_DNA"/>
</dbReference>
<evidence type="ECO:0000313" key="2">
    <source>
        <dbReference type="EMBL" id="MFK4448502.1"/>
    </source>
</evidence>
<keyword evidence="3" id="KW-1185">Reference proteome</keyword>
<gene>
    <name evidence="2" type="ORF">ABH943_008546</name>
</gene>
<evidence type="ECO:0000256" key="1">
    <source>
        <dbReference type="SAM" id="Coils"/>
    </source>
</evidence>
<feature type="coiled-coil region" evidence="1">
    <location>
        <begin position="161"/>
        <end position="209"/>
    </location>
</feature>
<dbReference type="RefSeq" id="WP_404614850.1">
    <property type="nucleotide sequence ID" value="NZ_JBIYDN010000052.1"/>
</dbReference>
<protein>
    <recommendedName>
        <fullName evidence="4">Chromosome partition protein Smc</fullName>
    </recommendedName>
</protein>
<feature type="coiled-coil region" evidence="1">
    <location>
        <begin position="239"/>
        <end position="273"/>
    </location>
</feature>
<keyword evidence="1" id="KW-0175">Coiled coil</keyword>